<accession>A0A1X7BXR8</accession>
<name>A0A1X7BXR8_9RHOB</name>
<dbReference type="InterPro" id="IPR005094">
    <property type="entry name" value="Endonuclease_MobA/VirD2"/>
</dbReference>
<protein>
    <submittedName>
        <fullName evidence="3">T-DNA border endonuclease virD2</fullName>
        <ecNumber evidence="3">3.1.-.-</ecNumber>
    </submittedName>
</protein>
<proteinExistence type="predicted"/>
<keyword evidence="3" id="KW-0540">Nuclease</keyword>
<dbReference type="Pfam" id="PF03432">
    <property type="entry name" value="Relaxase"/>
    <property type="match status" value="1"/>
</dbReference>
<evidence type="ECO:0000259" key="2">
    <source>
        <dbReference type="Pfam" id="PF03432"/>
    </source>
</evidence>
<feature type="compositionally biased region" description="Basic and acidic residues" evidence="1">
    <location>
        <begin position="401"/>
        <end position="427"/>
    </location>
</feature>
<dbReference type="AlphaFoldDB" id="A0A1X7BXR8"/>
<feature type="region of interest" description="Disordered" evidence="1">
    <location>
        <begin position="1"/>
        <end position="90"/>
    </location>
</feature>
<dbReference type="Proteomes" id="UP000193224">
    <property type="component" value="Unassembled WGS sequence"/>
</dbReference>
<keyword evidence="3" id="KW-0378">Hydrolase</keyword>
<reference evidence="3 4" key="1">
    <citation type="submission" date="2017-03" db="EMBL/GenBank/DDBJ databases">
        <authorList>
            <person name="Afonso C.L."/>
            <person name="Miller P.J."/>
            <person name="Scott M.A."/>
            <person name="Spackman E."/>
            <person name="Goraichik I."/>
            <person name="Dimitrov K.M."/>
            <person name="Suarez D.L."/>
            <person name="Swayne D.E."/>
        </authorList>
    </citation>
    <scope>NUCLEOTIDE SEQUENCE [LARGE SCALE GENOMIC DNA]</scope>
    <source>
        <strain evidence="3 4">CECT 7745</strain>
    </source>
</reference>
<feature type="region of interest" description="Disordered" evidence="1">
    <location>
        <begin position="386"/>
        <end position="427"/>
    </location>
</feature>
<sequence>MPVGGSRSRPERAQAVSDFNTTLGFEDCWSNPRSGRSVRSPASGNFSTGRTGRDEQEDASPRKKSAGFSSSNGAGRSEAQVASISAADKARLSRVVRGAPEVMVKVSKPAKMDKHGNPIRVNRQTEGTRVAAHFDYISRNGRLELETSLGDVLTGKAATAALYAEWMQNHDEDRANGLASDRTRITTSIVFSMPGNTNASAVKDAVRALAQQEFGGRHDYVMALHTDTKHPHVHLTVRTVGNDGVKLNLRKADLQHLRDTFAAKLRQCGIEAESTPRSARGVTRRGERTPVYKIRQRGEAVAVDKAKQREVQRDVADHGGLLPDRPWDTAIVARRNRVMTTYSAAAAILAQSPNPDDRALARATEQFAAGLTDVTTERTTLARELAVEQSATRNKPGPARLGDRASKREQGAAKGAPDRDDGPGRER</sequence>
<dbReference type="EMBL" id="FWXB01000025">
    <property type="protein sequence ID" value="SMC14391.1"/>
    <property type="molecule type" value="Genomic_DNA"/>
</dbReference>
<evidence type="ECO:0000313" key="4">
    <source>
        <dbReference type="Proteomes" id="UP000193224"/>
    </source>
</evidence>
<keyword evidence="4" id="KW-1185">Reference proteome</keyword>
<dbReference type="GO" id="GO:0004519">
    <property type="term" value="F:endonuclease activity"/>
    <property type="evidence" value="ECO:0007669"/>
    <property type="project" value="UniProtKB-KW"/>
</dbReference>
<gene>
    <name evidence="3" type="primary">virD2</name>
    <name evidence="3" type="ORF">ROA7745_04258</name>
</gene>
<evidence type="ECO:0000256" key="1">
    <source>
        <dbReference type="SAM" id="MobiDB-lite"/>
    </source>
</evidence>
<keyword evidence="3" id="KW-0255">Endonuclease</keyword>
<dbReference type="EC" id="3.1.-.-" evidence="3"/>
<evidence type="ECO:0000313" key="3">
    <source>
        <dbReference type="EMBL" id="SMC14391.1"/>
    </source>
</evidence>
<organism evidence="3 4">
    <name type="scientific">Roseovarius aestuarii</name>
    <dbReference type="NCBI Taxonomy" id="475083"/>
    <lineage>
        <taxon>Bacteria</taxon>
        <taxon>Pseudomonadati</taxon>
        <taxon>Pseudomonadota</taxon>
        <taxon>Alphaproteobacteria</taxon>
        <taxon>Rhodobacterales</taxon>
        <taxon>Roseobacteraceae</taxon>
        <taxon>Roseovarius</taxon>
    </lineage>
</organism>
<feature type="domain" description="MobA/VirD2-like nuclease" evidence="2">
    <location>
        <begin position="165"/>
        <end position="263"/>
    </location>
</feature>
<dbReference type="GO" id="GO:0016787">
    <property type="term" value="F:hydrolase activity"/>
    <property type="evidence" value="ECO:0007669"/>
    <property type="project" value="UniProtKB-KW"/>
</dbReference>
<feature type="compositionally biased region" description="Polar residues" evidence="1">
    <location>
        <begin position="40"/>
        <end position="50"/>
    </location>
</feature>
<dbReference type="Gene3D" id="3.30.930.30">
    <property type="match status" value="1"/>
</dbReference>